<name>A0A7J7LQF1_9MAGN</name>
<feature type="non-terminal residue" evidence="7">
    <location>
        <position position="1"/>
    </location>
</feature>
<keyword evidence="8" id="KW-1185">Reference proteome</keyword>
<comment type="caution">
    <text evidence="7">The sequence shown here is derived from an EMBL/GenBank/DDBJ whole genome shotgun (WGS) entry which is preliminary data.</text>
</comment>
<organism evidence="7 8">
    <name type="scientific">Kingdonia uniflora</name>
    <dbReference type="NCBI Taxonomy" id="39325"/>
    <lineage>
        <taxon>Eukaryota</taxon>
        <taxon>Viridiplantae</taxon>
        <taxon>Streptophyta</taxon>
        <taxon>Embryophyta</taxon>
        <taxon>Tracheophyta</taxon>
        <taxon>Spermatophyta</taxon>
        <taxon>Magnoliopsida</taxon>
        <taxon>Ranunculales</taxon>
        <taxon>Circaeasteraceae</taxon>
        <taxon>Kingdonia</taxon>
    </lineage>
</organism>
<gene>
    <name evidence="7" type="ORF">GIB67_017753</name>
</gene>
<dbReference type="GO" id="GO:0005524">
    <property type="term" value="F:ATP binding"/>
    <property type="evidence" value="ECO:0007669"/>
    <property type="project" value="UniProtKB-KW"/>
</dbReference>
<sequence>KTSDSMELVLEESDTGNWVYKGEGAANIVLSGYNRSNPHFVGKLYVENVIFPLLGSEHVDTVMHILVSGQFLEAVKNNFFCQRPAWRVDASKVNLLCDFALLISDHSIFPDGIVNVTPCISVEIKPKCEDQFGYMLSDILKQNNVDNFGNCFDSAARTTLTLVTPRVEGESEFMFFRYPSADFLL</sequence>
<dbReference type="InterPro" id="IPR009286">
    <property type="entry name" value="Ins_P5_2-kin"/>
</dbReference>
<evidence type="ECO:0000256" key="6">
    <source>
        <dbReference type="RuleBase" id="RU364126"/>
    </source>
</evidence>
<keyword evidence="3 6" id="KW-0547">Nucleotide-binding</keyword>
<keyword evidence="2 6" id="KW-0808">Transferase</keyword>
<dbReference type="AlphaFoldDB" id="A0A7J7LQF1"/>
<keyword evidence="4 6" id="KW-0418">Kinase</keyword>
<dbReference type="PANTHER" id="PTHR14456">
    <property type="entry name" value="INOSITOL POLYPHOSPHATE KINASE 1"/>
    <property type="match status" value="1"/>
</dbReference>
<evidence type="ECO:0000256" key="2">
    <source>
        <dbReference type="ARBA" id="ARBA00022679"/>
    </source>
</evidence>
<comment type="domain">
    <text evidence="6">The EXKPK motif is conserved in inositol-pentakisphosphate 2-kinases of both family 1 and 2.</text>
</comment>
<accession>A0A7J7LQF1</accession>
<protein>
    <recommendedName>
        <fullName evidence="1 6">Inositol-pentakisphosphate 2-kinase</fullName>
        <ecNumber evidence="1 6">2.7.1.158</ecNumber>
    </recommendedName>
</protein>
<dbReference type="OrthoDB" id="272370at2759"/>
<dbReference type="GO" id="GO:0032958">
    <property type="term" value="P:inositol phosphate biosynthetic process"/>
    <property type="evidence" value="ECO:0007669"/>
    <property type="project" value="TreeGrafter"/>
</dbReference>
<evidence type="ECO:0000313" key="8">
    <source>
        <dbReference type="Proteomes" id="UP000541444"/>
    </source>
</evidence>
<dbReference type="EC" id="2.7.1.158" evidence="1 6"/>
<dbReference type="Gene3D" id="2.20.150.10">
    <property type="entry name" value="putative 5-dehydro-2- deoxygluconokinase"/>
    <property type="match status" value="1"/>
</dbReference>
<comment type="catalytic activity">
    <reaction evidence="6">
        <text>1D-myo-inositol 1,3,4,5,6-pentakisphosphate + ATP = 1D-myo-inositol hexakisphosphate + ADP + H(+)</text>
        <dbReference type="Rhea" id="RHEA:20313"/>
        <dbReference type="ChEBI" id="CHEBI:15378"/>
        <dbReference type="ChEBI" id="CHEBI:30616"/>
        <dbReference type="ChEBI" id="CHEBI:57733"/>
        <dbReference type="ChEBI" id="CHEBI:58130"/>
        <dbReference type="ChEBI" id="CHEBI:456216"/>
        <dbReference type="EC" id="2.7.1.158"/>
    </reaction>
</comment>
<evidence type="ECO:0000256" key="1">
    <source>
        <dbReference type="ARBA" id="ARBA00012023"/>
    </source>
</evidence>
<dbReference type="Gene3D" id="3.30.200.110">
    <property type="entry name" value="Inositol-pentakisphosphate 2-kinase, N-lobe"/>
    <property type="match status" value="2"/>
</dbReference>
<dbReference type="GO" id="GO:0005634">
    <property type="term" value="C:nucleus"/>
    <property type="evidence" value="ECO:0007669"/>
    <property type="project" value="TreeGrafter"/>
</dbReference>
<proteinExistence type="predicted"/>
<comment type="function">
    <text evidence="6">Phosphorylates Ins(1,3,4,5,6)P5 at position 2 to form Ins(1,2,3,4,5,6)P6 (InsP6 or phytate).</text>
</comment>
<evidence type="ECO:0000256" key="5">
    <source>
        <dbReference type="ARBA" id="ARBA00022840"/>
    </source>
</evidence>
<reference evidence="7 8" key="1">
    <citation type="journal article" date="2020" name="IScience">
        <title>Genome Sequencing of the Endangered Kingdonia uniflora (Circaeasteraceae, Ranunculales) Reveals Potential Mechanisms of Evolutionary Specialization.</title>
        <authorList>
            <person name="Sun Y."/>
            <person name="Deng T."/>
            <person name="Zhang A."/>
            <person name="Moore M.J."/>
            <person name="Landis J.B."/>
            <person name="Lin N."/>
            <person name="Zhang H."/>
            <person name="Zhang X."/>
            <person name="Huang J."/>
            <person name="Zhang X."/>
            <person name="Sun H."/>
            <person name="Wang H."/>
        </authorList>
    </citation>
    <scope>NUCLEOTIDE SEQUENCE [LARGE SCALE GENOMIC DNA]</scope>
    <source>
        <strain evidence="7">TB1705</strain>
        <tissue evidence="7">Leaf</tissue>
    </source>
</reference>
<dbReference type="InterPro" id="IPR023314">
    <property type="entry name" value="Myo_inos_IolC-like_sf"/>
</dbReference>
<dbReference type="EMBL" id="JACGCM010002113">
    <property type="protein sequence ID" value="KAF6144734.1"/>
    <property type="molecule type" value="Genomic_DNA"/>
</dbReference>
<evidence type="ECO:0000256" key="3">
    <source>
        <dbReference type="ARBA" id="ARBA00022741"/>
    </source>
</evidence>
<evidence type="ECO:0000313" key="7">
    <source>
        <dbReference type="EMBL" id="KAF6144734.1"/>
    </source>
</evidence>
<dbReference type="InterPro" id="IPR029056">
    <property type="entry name" value="Ribokinase-like"/>
</dbReference>
<evidence type="ECO:0000256" key="4">
    <source>
        <dbReference type="ARBA" id="ARBA00022777"/>
    </source>
</evidence>
<dbReference type="PANTHER" id="PTHR14456:SF2">
    <property type="entry name" value="INOSITOL-PENTAKISPHOSPHATE 2-KINASE"/>
    <property type="match status" value="1"/>
</dbReference>
<dbReference type="Gene3D" id="3.40.1190.20">
    <property type="match status" value="1"/>
</dbReference>
<dbReference type="GO" id="GO:0035299">
    <property type="term" value="F:inositol-1,3,4,5,6-pentakisphosphate 2-kinase activity"/>
    <property type="evidence" value="ECO:0007669"/>
    <property type="project" value="UniProtKB-EC"/>
</dbReference>
<dbReference type="Proteomes" id="UP000541444">
    <property type="component" value="Unassembled WGS sequence"/>
</dbReference>
<dbReference type="InterPro" id="IPR043001">
    <property type="entry name" value="IP5_2-K_N_lobe"/>
</dbReference>
<dbReference type="Pfam" id="PF06090">
    <property type="entry name" value="Ins_P5_2-kin"/>
    <property type="match status" value="1"/>
</dbReference>
<keyword evidence="5 6" id="KW-0067">ATP-binding</keyword>